<dbReference type="InterPro" id="IPR036388">
    <property type="entry name" value="WH-like_DNA-bd_sf"/>
</dbReference>
<name>A0ABR8REZ4_9BACI</name>
<keyword evidence="2" id="KW-1185">Reference proteome</keyword>
<dbReference type="EMBL" id="JACSQO010000017">
    <property type="protein sequence ID" value="MBD7946353.1"/>
    <property type="molecule type" value="Genomic_DNA"/>
</dbReference>
<dbReference type="Gene3D" id="1.10.10.10">
    <property type="entry name" value="Winged helix-like DNA-binding domain superfamily/Winged helix DNA-binding domain"/>
    <property type="match status" value="1"/>
</dbReference>
<proteinExistence type="predicted"/>
<evidence type="ECO:0000313" key="2">
    <source>
        <dbReference type="Proteomes" id="UP000640786"/>
    </source>
</evidence>
<dbReference type="Pfam" id="PF13730">
    <property type="entry name" value="HTH_36"/>
    <property type="match status" value="1"/>
</dbReference>
<accession>A0ABR8REZ4</accession>
<organism evidence="1 2">
    <name type="scientific">Psychrobacillus faecigallinarum</name>
    <dbReference type="NCBI Taxonomy" id="2762235"/>
    <lineage>
        <taxon>Bacteria</taxon>
        <taxon>Bacillati</taxon>
        <taxon>Bacillota</taxon>
        <taxon>Bacilli</taxon>
        <taxon>Bacillales</taxon>
        <taxon>Bacillaceae</taxon>
        <taxon>Psychrobacillus</taxon>
    </lineage>
</organism>
<protein>
    <submittedName>
        <fullName evidence="1">Helix-turn-helix domain-containing protein</fullName>
    </submittedName>
</protein>
<dbReference type="SUPFAM" id="SSF46785">
    <property type="entry name" value="Winged helix' DNA-binding domain"/>
    <property type="match status" value="1"/>
</dbReference>
<dbReference type="RefSeq" id="WP_191697967.1">
    <property type="nucleotide sequence ID" value="NZ_JACSQO010000017.1"/>
</dbReference>
<dbReference type="Proteomes" id="UP000640786">
    <property type="component" value="Unassembled WGS sequence"/>
</dbReference>
<reference evidence="1 2" key="1">
    <citation type="submission" date="2020-08" db="EMBL/GenBank/DDBJ databases">
        <title>A Genomic Blueprint of the Chicken Gut Microbiome.</title>
        <authorList>
            <person name="Gilroy R."/>
            <person name="Ravi A."/>
            <person name="Getino M."/>
            <person name="Pursley I."/>
            <person name="Horton D.L."/>
            <person name="Alikhan N.-F."/>
            <person name="Baker D."/>
            <person name="Gharbi K."/>
            <person name="Hall N."/>
            <person name="Watson M."/>
            <person name="Adriaenssens E.M."/>
            <person name="Foster-Nyarko E."/>
            <person name="Jarju S."/>
            <person name="Secka A."/>
            <person name="Antonio M."/>
            <person name="Oren A."/>
            <person name="Chaudhuri R."/>
            <person name="La Ragione R.M."/>
            <person name="Hildebrand F."/>
            <person name="Pallen M.J."/>
        </authorList>
    </citation>
    <scope>NUCLEOTIDE SEQUENCE [LARGE SCALE GENOMIC DNA]</scope>
    <source>
        <strain evidence="1 2">Sa2BUA9</strain>
    </source>
</reference>
<sequence length="298" mass="33989">MAFEYLKQYSTFESVEEMDNHVEQHIQQHYFNLTESERAIVFTIASRSLIYPGSSHLKASTIADAVEVSTKTVYRSIKRLVELGIIEKVAQTKLNGIKGASIYKILPYDVLSEMSERVIEDEASNDTVCPPQSENQSLDSFNLLKSFKTSTLQEIYNTAHAEKEAAKEYINEYQVMLFDFMHSLPLVDGFKDELHKLVLASEIDSVQAFHKAKDVMVNLASDIADGTLTITKTIRSAFVGAYNMAIERSNKNKSISSSVEEEPYISNPVTFYDWLNDKPLDWQPVKSKPVYLENWLEW</sequence>
<gene>
    <name evidence="1" type="ORF">H9650_19825</name>
</gene>
<dbReference type="InterPro" id="IPR036390">
    <property type="entry name" value="WH_DNA-bd_sf"/>
</dbReference>
<evidence type="ECO:0000313" key="1">
    <source>
        <dbReference type="EMBL" id="MBD7946353.1"/>
    </source>
</evidence>
<comment type="caution">
    <text evidence="1">The sequence shown here is derived from an EMBL/GenBank/DDBJ whole genome shotgun (WGS) entry which is preliminary data.</text>
</comment>